<dbReference type="Pfam" id="PF05347">
    <property type="entry name" value="Complex1_LYR"/>
    <property type="match status" value="1"/>
</dbReference>
<dbReference type="InterPro" id="IPR008011">
    <property type="entry name" value="Complex1_LYR_dom"/>
</dbReference>
<dbReference type="CDD" id="cd20273">
    <property type="entry name" value="Complex1_LYR_unchar"/>
    <property type="match status" value="1"/>
</dbReference>
<proteinExistence type="predicted"/>
<keyword evidence="4" id="KW-1185">Reference proteome</keyword>
<accession>A0AAD6CPV2</accession>
<evidence type="ECO:0000313" key="3">
    <source>
        <dbReference type="EMBL" id="KAJ5532590.1"/>
    </source>
</evidence>
<name>A0AAD6CPV2_9EURO</name>
<dbReference type="AlphaFoldDB" id="A0AAD6CPV2"/>
<dbReference type="EMBL" id="JAQIZZ010000007">
    <property type="protein sequence ID" value="KAJ5532590.1"/>
    <property type="molecule type" value="Genomic_DNA"/>
</dbReference>
<sequence>MHKVVVPKHSGVHRFACLALYRTLLRQCSPSTSNAPWLSETRFLARQRFRRYKDLQSPSQVANALKAGYQALDLLDSASKGNRQDEKQITTILAQAKSIKEKSSAVQREINRSKSPSPPKPLSERQIQSQKSIRHEQETWLRHPNAESVFSRPKPKVSGKRQVPVLVNARGVPFLRIKKPQPRNLSGVIRSKLEKRWHRIELRERLQVELLFAKDEDAWDHLTKTKAGDPTLWSASVKASLDDVCQKIKQTDHDNREMSERMWQVVLDERELAAKEEKERQEAEGESPTGG</sequence>
<gene>
    <name evidence="3" type="ORF">N7494_009142</name>
</gene>
<evidence type="ECO:0000256" key="1">
    <source>
        <dbReference type="SAM" id="MobiDB-lite"/>
    </source>
</evidence>
<reference evidence="3 4" key="1">
    <citation type="journal article" date="2023" name="IMA Fungus">
        <title>Comparative genomic study of the Penicillium genus elucidates a diverse pangenome and 15 lateral gene transfer events.</title>
        <authorList>
            <person name="Petersen C."/>
            <person name="Sorensen T."/>
            <person name="Nielsen M.R."/>
            <person name="Sondergaard T.E."/>
            <person name="Sorensen J.L."/>
            <person name="Fitzpatrick D.A."/>
            <person name="Frisvad J.C."/>
            <person name="Nielsen K.L."/>
        </authorList>
    </citation>
    <scope>NUCLEOTIDE SEQUENCE [LARGE SCALE GENOMIC DNA]</scope>
    <source>
        <strain evidence="3 4">IBT 35679</strain>
    </source>
</reference>
<evidence type="ECO:0000313" key="4">
    <source>
        <dbReference type="Proteomes" id="UP001220324"/>
    </source>
</evidence>
<feature type="region of interest" description="Disordered" evidence="1">
    <location>
        <begin position="103"/>
        <end position="156"/>
    </location>
</feature>
<evidence type="ECO:0000259" key="2">
    <source>
        <dbReference type="Pfam" id="PF05347"/>
    </source>
</evidence>
<feature type="compositionally biased region" description="Basic and acidic residues" evidence="1">
    <location>
        <begin position="133"/>
        <end position="145"/>
    </location>
</feature>
<comment type="caution">
    <text evidence="3">The sequence shown here is derived from an EMBL/GenBank/DDBJ whole genome shotgun (WGS) entry which is preliminary data.</text>
</comment>
<organism evidence="3 4">
    <name type="scientific">Penicillium frequentans</name>
    <dbReference type="NCBI Taxonomy" id="3151616"/>
    <lineage>
        <taxon>Eukaryota</taxon>
        <taxon>Fungi</taxon>
        <taxon>Dikarya</taxon>
        <taxon>Ascomycota</taxon>
        <taxon>Pezizomycotina</taxon>
        <taxon>Eurotiomycetes</taxon>
        <taxon>Eurotiomycetidae</taxon>
        <taxon>Eurotiales</taxon>
        <taxon>Aspergillaceae</taxon>
        <taxon>Penicillium</taxon>
    </lineage>
</organism>
<dbReference type="Proteomes" id="UP001220324">
    <property type="component" value="Unassembled WGS sequence"/>
</dbReference>
<dbReference type="InterPro" id="IPR046896">
    <property type="entry name" value="Cup1-like_N"/>
</dbReference>
<feature type="domain" description="Complex 1 LYR protein" evidence="2">
    <location>
        <begin position="16"/>
        <end position="73"/>
    </location>
</feature>
<protein>
    <recommendedName>
        <fullName evidence="2">Complex 1 LYR protein domain-containing protein</fullName>
    </recommendedName>
</protein>